<accession>A0AAP9SYT3</accession>
<evidence type="ECO:0000313" key="1">
    <source>
        <dbReference type="EMBL" id="QKH87032.1"/>
    </source>
</evidence>
<dbReference type="RefSeq" id="WP_171810378.1">
    <property type="nucleotide sequence ID" value="NZ_CP054003.1"/>
</dbReference>
<dbReference type="EMBL" id="CP054003">
    <property type="protein sequence ID" value="QKH87032.1"/>
    <property type="molecule type" value="Genomic_DNA"/>
</dbReference>
<evidence type="ECO:0000313" key="2">
    <source>
        <dbReference type="Proteomes" id="UP000501467"/>
    </source>
</evidence>
<dbReference type="AlphaFoldDB" id="A0AAP9SYT3"/>
<reference evidence="1 2" key="1">
    <citation type="submission" date="2020-05" db="EMBL/GenBank/DDBJ databases">
        <title>FDA dAtabase for Regulatory Grade micrObial Sequences (FDA-ARGOS): Supporting development and validation of Infectious Disease Dx tests.</title>
        <authorList>
            <person name="Bojja K."/>
            <person name="Kessler A."/>
            <person name="Tallon L."/>
            <person name="Sadzewicz L."/>
            <person name="Zhao X."/>
            <person name="Vavikolanu K."/>
            <person name="Mehta A."/>
            <person name="Aluvathingal J."/>
            <person name="Nadendla S."/>
            <person name="Myers T."/>
            <person name="Yan Y."/>
            <person name="Sichtig H."/>
        </authorList>
    </citation>
    <scope>NUCLEOTIDE SEQUENCE [LARGE SCALE GENOMIC DNA]</scope>
    <source>
        <strain evidence="1 2">FDAARGOS_763</strain>
    </source>
</reference>
<dbReference type="Proteomes" id="UP000501467">
    <property type="component" value="Chromosome"/>
</dbReference>
<protein>
    <submittedName>
        <fullName evidence="1">Uncharacterized protein</fullName>
    </submittedName>
</protein>
<name>A0AAP9SYT3_BACFG</name>
<gene>
    <name evidence="1" type="ORF">FOC69_22870</name>
</gene>
<sequence>MPRTRMRMSARVWKTKANERRGKLAWLCRVQHGFTPVNQTIGVQHRGRVPGAVPREASPSNSIHEGWKAEKSRVGWSLVGR</sequence>
<proteinExistence type="predicted"/>
<organism evidence="1 2">
    <name type="scientific">Bacteroides fragilis</name>
    <dbReference type="NCBI Taxonomy" id="817"/>
    <lineage>
        <taxon>Bacteria</taxon>
        <taxon>Pseudomonadati</taxon>
        <taxon>Bacteroidota</taxon>
        <taxon>Bacteroidia</taxon>
        <taxon>Bacteroidales</taxon>
        <taxon>Bacteroidaceae</taxon>
        <taxon>Bacteroides</taxon>
    </lineage>
</organism>